<dbReference type="CDD" id="cd22343">
    <property type="entry name" value="PDDEXK_lambda_exonuclease-like"/>
    <property type="match status" value="1"/>
</dbReference>
<dbReference type="Gene3D" id="3.90.320.10">
    <property type="match status" value="1"/>
</dbReference>
<evidence type="ECO:0000313" key="3">
    <source>
        <dbReference type="Proteomes" id="UP000017836"/>
    </source>
</evidence>
<dbReference type="GO" id="GO:0006281">
    <property type="term" value="P:DNA repair"/>
    <property type="evidence" value="ECO:0007669"/>
    <property type="project" value="UniProtKB-ARBA"/>
</dbReference>
<accession>W1NUX3</accession>
<sequence length="359" mass="40015">MSFCSINSRSGVIMSCLTASGYGSCTNQNMSFCPINSRSAVIMSCLTASGYGSCTNQVTLSDLTLRKLHPSHYTMSKLYVTRLLKRLVTSALGPTTESTKVASQGAEVHQRSTEWFELRRDRLTSSSFSTALGFWKGRRAELWVEKVFSSDPNHPNSAVAAMSWGVVNEASAIERYTSITGREVTQLGFKTHPNEAQLGWLGASPDGLISGLGGELVCGPSEGILEVKCPFNKGRPELGLPWPSVPYYYMPQLQGLMEILERDWVDLYCWTPNGSTLFRVERDREYWDLIYGILKEFWLEHVVPAREALLASEDETAVRRYMPLAKHARTNNVIGQSRVLAAEARLLCKDIGGQVEFFR</sequence>
<dbReference type="EMBL" id="KI395332">
    <property type="protein sequence ID" value="ERM98464.1"/>
    <property type="molecule type" value="Genomic_DNA"/>
</dbReference>
<protein>
    <recommendedName>
        <fullName evidence="1">YqaJ viral recombinase domain-containing protein</fullName>
    </recommendedName>
</protein>
<dbReference type="Proteomes" id="UP000017836">
    <property type="component" value="Unassembled WGS sequence"/>
</dbReference>
<dbReference type="STRING" id="13333.W1NUX3"/>
<dbReference type="InterPro" id="IPR019080">
    <property type="entry name" value="YqaJ_viral_recombinase"/>
</dbReference>
<evidence type="ECO:0000313" key="2">
    <source>
        <dbReference type="EMBL" id="ERM98464.1"/>
    </source>
</evidence>
<dbReference type="OMA" id="KEWFALR"/>
<gene>
    <name evidence="2" type="ORF">AMTR_s00072p00156900</name>
</gene>
<dbReference type="Pfam" id="PF09588">
    <property type="entry name" value="YqaJ"/>
    <property type="match status" value="1"/>
</dbReference>
<dbReference type="HOGENOM" id="CLU_050446_1_0_1"/>
<dbReference type="Gramene" id="ERM98464">
    <property type="protein sequence ID" value="ERM98464"/>
    <property type="gene ID" value="AMTR_s00072p00156900"/>
</dbReference>
<reference evidence="3" key="1">
    <citation type="journal article" date="2013" name="Science">
        <title>The Amborella genome and the evolution of flowering plants.</title>
        <authorList>
            <consortium name="Amborella Genome Project"/>
        </authorList>
    </citation>
    <scope>NUCLEOTIDE SEQUENCE [LARGE SCALE GENOMIC DNA]</scope>
</reference>
<feature type="domain" description="YqaJ viral recombinase" evidence="1">
    <location>
        <begin position="114"/>
        <end position="258"/>
    </location>
</feature>
<keyword evidence="3" id="KW-1185">Reference proteome</keyword>
<dbReference type="PANTHER" id="PTHR46609">
    <property type="entry name" value="EXONUCLEASE, PHAGE-TYPE/RECB, C-TERMINAL DOMAIN-CONTAINING PROTEIN"/>
    <property type="match status" value="1"/>
</dbReference>
<dbReference type="eggNOG" id="ENOG502R7B6">
    <property type="taxonomic scope" value="Eukaryota"/>
</dbReference>
<organism evidence="2 3">
    <name type="scientific">Amborella trichopoda</name>
    <dbReference type="NCBI Taxonomy" id="13333"/>
    <lineage>
        <taxon>Eukaryota</taxon>
        <taxon>Viridiplantae</taxon>
        <taxon>Streptophyta</taxon>
        <taxon>Embryophyta</taxon>
        <taxon>Tracheophyta</taxon>
        <taxon>Spermatophyta</taxon>
        <taxon>Magnoliopsida</taxon>
        <taxon>Amborellales</taxon>
        <taxon>Amborellaceae</taxon>
        <taxon>Amborella</taxon>
    </lineage>
</organism>
<dbReference type="InterPro" id="IPR051703">
    <property type="entry name" value="NF-kappa-B_Signaling_Reg"/>
</dbReference>
<dbReference type="SUPFAM" id="SSF52980">
    <property type="entry name" value="Restriction endonuclease-like"/>
    <property type="match status" value="1"/>
</dbReference>
<proteinExistence type="predicted"/>
<dbReference type="InterPro" id="IPR011335">
    <property type="entry name" value="Restrct_endonuc-II-like"/>
</dbReference>
<evidence type="ECO:0000259" key="1">
    <source>
        <dbReference type="Pfam" id="PF09588"/>
    </source>
</evidence>
<dbReference type="PANTHER" id="PTHR46609:SF6">
    <property type="entry name" value="EXONUCLEASE, PHAGE-TYPE_RECB, C-TERMINAL DOMAIN-CONTAINING PROTEIN-RELATED"/>
    <property type="match status" value="1"/>
</dbReference>
<dbReference type="InterPro" id="IPR011604">
    <property type="entry name" value="PDDEXK-like_dom_sf"/>
</dbReference>
<dbReference type="AlphaFoldDB" id="W1NUX3"/>
<name>W1NUX3_AMBTC</name>